<name>A0A8J3FKS2_9ACTN</name>
<dbReference type="Proteomes" id="UP000656042">
    <property type="component" value="Unassembled WGS sequence"/>
</dbReference>
<reference evidence="3" key="2">
    <citation type="submission" date="2020-09" db="EMBL/GenBank/DDBJ databases">
        <authorList>
            <person name="Sun Q."/>
            <person name="Zhou Y."/>
        </authorList>
    </citation>
    <scope>NUCLEOTIDE SEQUENCE</scope>
    <source>
        <strain evidence="3">CGMCC 4.7299</strain>
    </source>
</reference>
<dbReference type="InterPro" id="IPR037407">
    <property type="entry name" value="MLP_fam"/>
</dbReference>
<gene>
    <name evidence="3" type="ORF">GCM10012284_03090</name>
</gene>
<dbReference type="PANTHER" id="PTHR38444:SF1">
    <property type="entry name" value="ENTEROBACTIN BIOSYNTHESIS PROTEIN YBDZ"/>
    <property type="match status" value="1"/>
</dbReference>
<comment type="caution">
    <text evidence="3">The sequence shown here is derived from an EMBL/GenBank/DDBJ whole genome shotgun (WGS) entry which is preliminary data.</text>
</comment>
<dbReference type="GO" id="GO:0019290">
    <property type="term" value="P:siderophore biosynthetic process"/>
    <property type="evidence" value="ECO:0007669"/>
    <property type="project" value="TreeGrafter"/>
</dbReference>
<reference evidence="3" key="1">
    <citation type="journal article" date="2014" name="Int. J. Syst. Evol. Microbiol.">
        <title>Complete genome sequence of Corynebacterium casei LMG S-19264T (=DSM 44701T), isolated from a smear-ripened cheese.</title>
        <authorList>
            <consortium name="US DOE Joint Genome Institute (JGI-PGF)"/>
            <person name="Walter F."/>
            <person name="Albersmeier A."/>
            <person name="Kalinowski J."/>
            <person name="Ruckert C."/>
        </authorList>
    </citation>
    <scope>NUCLEOTIDE SEQUENCE</scope>
    <source>
        <strain evidence="3">CGMCC 4.7299</strain>
    </source>
</reference>
<evidence type="ECO:0000313" key="3">
    <source>
        <dbReference type="EMBL" id="GGK72660.1"/>
    </source>
</evidence>
<protein>
    <recommendedName>
        <fullName evidence="2">MbtH-like domain-containing protein</fullName>
    </recommendedName>
</protein>
<dbReference type="SUPFAM" id="SSF160582">
    <property type="entry name" value="MbtH-like"/>
    <property type="match status" value="1"/>
</dbReference>
<keyword evidence="4" id="KW-1185">Reference proteome</keyword>
<dbReference type="EMBL" id="BMMX01000001">
    <property type="protein sequence ID" value="GGK72660.1"/>
    <property type="molecule type" value="Genomic_DNA"/>
</dbReference>
<feature type="compositionally biased region" description="Acidic residues" evidence="1">
    <location>
        <begin position="7"/>
        <end position="17"/>
    </location>
</feature>
<accession>A0A8J3FKS2</accession>
<dbReference type="InterPro" id="IPR038020">
    <property type="entry name" value="MbtH-like_sf"/>
</dbReference>
<feature type="region of interest" description="Disordered" evidence="1">
    <location>
        <begin position="1"/>
        <end position="20"/>
    </location>
</feature>
<evidence type="ECO:0000256" key="1">
    <source>
        <dbReference type="SAM" id="MobiDB-lite"/>
    </source>
</evidence>
<dbReference type="GO" id="GO:0005829">
    <property type="term" value="C:cytosol"/>
    <property type="evidence" value="ECO:0007669"/>
    <property type="project" value="TreeGrafter"/>
</dbReference>
<sequence length="83" mass="9596">MTSSGEQTEDDMSEEQTDERIYTVVRNAEEQYSIWWVERDLPAGWVETGMCGTRSACLAHIDQVWTDMRPLSLRERMAGPRQA</sequence>
<feature type="domain" description="MbtH-like" evidence="2">
    <location>
        <begin position="13"/>
        <end position="63"/>
    </location>
</feature>
<dbReference type="PANTHER" id="PTHR38444">
    <property type="entry name" value="ENTEROBACTIN BIOSYNTHESIS PROTEIN YBDZ"/>
    <property type="match status" value="1"/>
</dbReference>
<proteinExistence type="predicted"/>
<dbReference type="InterPro" id="IPR005153">
    <property type="entry name" value="MbtH-like_dom"/>
</dbReference>
<dbReference type="Gene3D" id="3.90.820.10">
    <property type="entry name" value="Structural Genomics, Unknown Function 30-nov-00 1gh9 Mol_id"/>
    <property type="match status" value="1"/>
</dbReference>
<evidence type="ECO:0000313" key="4">
    <source>
        <dbReference type="Proteomes" id="UP000656042"/>
    </source>
</evidence>
<dbReference type="Pfam" id="PF03621">
    <property type="entry name" value="MbtH"/>
    <property type="match status" value="1"/>
</dbReference>
<evidence type="ECO:0000259" key="2">
    <source>
        <dbReference type="SMART" id="SM00923"/>
    </source>
</evidence>
<dbReference type="SMART" id="SM00923">
    <property type="entry name" value="MbtH"/>
    <property type="match status" value="1"/>
</dbReference>
<organism evidence="3 4">
    <name type="scientific">Mangrovihabitans endophyticus</name>
    <dbReference type="NCBI Taxonomy" id="1751298"/>
    <lineage>
        <taxon>Bacteria</taxon>
        <taxon>Bacillati</taxon>
        <taxon>Actinomycetota</taxon>
        <taxon>Actinomycetes</taxon>
        <taxon>Micromonosporales</taxon>
        <taxon>Micromonosporaceae</taxon>
        <taxon>Mangrovihabitans</taxon>
    </lineage>
</organism>
<dbReference type="AlphaFoldDB" id="A0A8J3FKS2"/>